<organism evidence="2 3">
    <name type="scientific">Methylobacterium cerastii</name>
    <dbReference type="NCBI Taxonomy" id="932741"/>
    <lineage>
        <taxon>Bacteria</taxon>
        <taxon>Pseudomonadati</taxon>
        <taxon>Pseudomonadota</taxon>
        <taxon>Alphaproteobacteria</taxon>
        <taxon>Hyphomicrobiales</taxon>
        <taxon>Methylobacteriaceae</taxon>
        <taxon>Methylobacterium</taxon>
    </lineage>
</organism>
<sequence length="85" mass="8611">MIRLGLAALLVLSGPVGAADLHARPGAGRFLATCEDLGRFCDATACGRDQIDAALGCRALCPSSVVLAVVPAACPLPGVVLRRRG</sequence>
<name>A0ABQ4QIA4_9HYPH</name>
<keyword evidence="1" id="KW-0732">Signal</keyword>
<evidence type="ECO:0000313" key="3">
    <source>
        <dbReference type="Proteomes" id="UP001055117"/>
    </source>
</evidence>
<feature type="signal peptide" evidence="1">
    <location>
        <begin position="1"/>
        <end position="18"/>
    </location>
</feature>
<keyword evidence="3" id="KW-1185">Reference proteome</keyword>
<reference evidence="2 3" key="1">
    <citation type="journal article" date="2021" name="Front. Microbiol.">
        <title>Comprehensive Comparative Genomics and Phenotyping of Methylobacterium Species.</title>
        <authorList>
            <person name="Alessa O."/>
            <person name="Ogura Y."/>
            <person name="Fujitani Y."/>
            <person name="Takami H."/>
            <person name="Hayashi T."/>
            <person name="Sahin N."/>
            <person name="Tani A."/>
        </authorList>
    </citation>
    <scope>NUCLEOTIDE SEQUENCE [LARGE SCALE GENOMIC DNA]</scope>
    <source>
        <strain evidence="2 3">DSM 23679</strain>
    </source>
</reference>
<evidence type="ECO:0000313" key="2">
    <source>
        <dbReference type="EMBL" id="GJD44952.1"/>
    </source>
</evidence>
<proteinExistence type="predicted"/>
<gene>
    <name evidence="2" type="ORF">AFCDBAGC_2821</name>
</gene>
<dbReference type="EMBL" id="BPQG01000044">
    <property type="protein sequence ID" value="GJD44952.1"/>
    <property type="molecule type" value="Genomic_DNA"/>
</dbReference>
<feature type="chain" id="PRO_5046889164" evidence="1">
    <location>
        <begin position="19"/>
        <end position="85"/>
    </location>
</feature>
<evidence type="ECO:0000256" key="1">
    <source>
        <dbReference type="SAM" id="SignalP"/>
    </source>
</evidence>
<dbReference type="Proteomes" id="UP001055117">
    <property type="component" value="Unassembled WGS sequence"/>
</dbReference>
<accession>A0ABQ4QIA4</accession>
<dbReference type="RefSeq" id="WP_147762140.1">
    <property type="nucleotide sequence ID" value="NZ_BPQG01000044.1"/>
</dbReference>
<protein>
    <submittedName>
        <fullName evidence="2">Uncharacterized protein</fullName>
    </submittedName>
</protein>
<comment type="caution">
    <text evidence="2">The sequence shown here is derived from an EMBL/GenBank/DDBJ whole genome shotgun (WGS) entry which is preliminary data.</text>
</comment>